<dbReference type="GO" id="GO:0043565">
    <property type="term" value="F:sequence-specific DNA binding"/>
    <property type="evidence" value="ECO:0007669"/>
    <property type="project" value="TreeGrafter"/>
</dbReference>
<organism evidence="3 4">
    <name type="scientific">Aureimonas jatrophae</name>
    <dbReference type="NCBI Taxonomy" id="1166073"/>
    <lineage>
        <taxon>Bacteria</taxon>
        <taxon>Pseudomonadati</taxon>
        <taxon>Pseudomonadota</taxon>
        <taxon>Alphaproteobacteria</taxon>
        <taxon>Hyphomicrobiales</taxon>
        <taxon>Aurantimonadaceae</taxon>
        <taxon>Aureimonas</taxon>
    </lineage>
</organism>
<keyword evidence="3" id="KW-0238">DNA-binding</keyword>
<accession>A0A1H0MY13</accession>
<dbReference type="Proteomes" id="UP000198793">
    <property type="component" value="Unassembled WGS sequence"/>
</dbReference>
<dbReference type="InterPro" id="IPR058163">
    <property type="entry name" value="LysR-type_TF_proteobact-type"/>
</dbReference>
<dbReference type="PANTHER" id="PTHR30537:SF26">
    <property type="entry name" value="GLYCINE CLEAVAGE SYSTEM TRANSCRIPTIONAL ACTIVATOR"/>
    <property type="match status" value="1"/>
</dbReference>
<sequence>MAFRQIDQSVADVVGANRGTVRLAICSSFGPGWLVKRLASFLRDHEQIDLQLKMYASDPELTDAVADAFVTTLPKEQGFWSLRLRPELLIAVRSPHAEVRDGKPLPLITTTLDPSRIGDDWIAWCEIANVRLDDVHSGRWLQVSHYVTALEVARTGLGIALVPDFLAEEALAAGTLETLSDTKLPTHDDYYLCIKASRRSETNLRAVTRWFREQIGT</sequence>
<protein>
    <submittedName>
        <fullName evidence="3">DNA-binding transcriptional regulator, LysR family</fullName>
    </submittedName>
</protein>
<dbReference type="PANTHER" id="PTHR30537">
    <property type="entry name" value="HTH-TYPE TRANSCRIPTIONAL REGULATOR"/>
    <property type="match status" value="1"/>
</dbReference>
<feature type="domain" description="LysR substrate-binding" evidence="2">
    <location>
        <begin position="17"/>
        <end position="214"/>
    </location>
</feature>
<dbReference type="Pfam" id="PF03466">
    <property type="entry name" value="LysR_substrate"/>
    <property type="match status" value="1"/>
</dbReference>
<proteinExistence type="inferred from homology"/>
<keyword evidence="4" id="KW-1185">Reference proteome</keyword>
<gene>
    <name evidence="3" type="ORF">SAMN05192530_1166</name>
</gene>
<dbReference type="AlphaFoldDB" id="A0A1H0MY13"/>
<evidence type="ECO:0000259" key="2">
    <source>
        <dbReference type="Pfam" id="PF03466"/>
    </source>
</evidence>
<dbReference type="GO" id="GO:0003700">
    <property type="term" value="F:DNA-binding transcription factor activity"/>
    <property type="evidence" value="ECO:0007669"/>
    <property type="project" value="TreeGrafter"/>
</dbReference>
<reference evidence="3 4" key="1">
    <citation type="submission" date="2016-10" db="EMBL/GenBank/DDBJ databases">
        <authorList>
            <person name="de Groot N.N."/>
        </authorList>
    </citation>
    <scope>NUCLEOTIDE SEQUENCE [LARGE SCALE GENOMIC DNA]</scope>
    <source>
        <strain evidence="4">L7-484,KACC 16230,DSM 25025</strain>
    </source>
</reference>
<dbReference type="GO" id="GO:0006351">
    <property type="term" value="P:DNA-templated transcription"/>
    <property type="evidence" value="ECO:0007669"/>
    <property type="project" value="TreeGrafter"/>
</dbReference>
<dbReference type="EMBL" id="FNIT01000016">
    <property type="protein sequence ID" value="SDO85303.1"/>
    <property type="molecule type" value="Genomic_DNA"/>
</dbReference>
<dbReference type="InterPro" id="IPR005119">
    <property type="entry name" value="LysR_subst-bd"/>
</dbReference>
<dbReference type="SUPFAM" id="SSF53850">
    <property type="entry name" value="Periplasmic binding protein-like II"/>
    <property type="match status" value="1"/>
</dbReference>
<comment type="similarity">
    <text evidence="1">Belongs to the LysR transcriptional regulatory family.</text>
</comment>
<evidence type="ECO:0000313" key="4">
    <source>
        <dbReference type="Proteomes" id="UP000198793"/>
    </source>
</evidence>
<evidence type="ECO:0000313" key="3">
    <source>
        <dbReference type="EMBL" id="SDO85303.1"/>
    </source>
</evidence>
<name>A0A1H0MY13_9HYPH</name>
<dbReference type="Gene3D" id="3.40.190.10">
    <property type="entry name" value="Periplasmic binding protein-like II"/>
    <property type="match status" value="2"/>
</dbReference>
<evidence type="ECO:0000256" key="1">
    <source>
        <dbReference type="ARBA" id="ARBA00009437"/>
    </source>
</evidence>